<keyword evidence="2" id="KW-1185">Reference proteome</keyword>
<accession>A0A9P5RS66</accession>
<dbReference type="AlphaFoldDB" id="A0A9P5RS66"/>
<reference evidence="1" key="1">
    <citation type="journal article" date="2020" name="Fungal Divers.">
        <title>Resolving the Mortierellaceae phylogeny through synthesis of multi-gene phylogenetics and phylogenomics.</title>
        <authorList>
            <person name="Vandepol N."/>
            <person name="Liber J."/>
            <person name="Desiro A."/>
            <person name="Na H."/>
            <person name="Kennedy M."/>
            <person name="Barry K."/>
            <person name="Grigoriev I.V."/>
            <person name="Miller A.N."/>
            <person name="O'Donnell K."/>
            <person name="Stajich J.E."/>
            <person name="Bonito G."/>
        </authorList>
    </citation>
    <scope>NUCLEOTIDE SEQUENCE</scope>
    <source>
        <strain evidence="1">NRRL 6426</strain>
    </source>
</reference>
<comment type="caution">
    <text evidence="1">The sequence shown here is derived from an EMBL/GenBank/DDBJ whole genome shotgun (WGS) entry which is preliminary data.</text>
</comment>
<name>A0A9P5RS66_9FUNG</name>
<evidence type="ECO:0000313" key="2">
    <source>
        <dbReference type="Proteomes" id="UP000748756"/>
    </source>
</evidence>
<sequence length="220" mass="24568">MSLKRQHLEPLTPTSATFIKYQTVFGVNRLVNLIGQQTLLPIFLVKAQRLRSEVDDICSVTSDTVGQHLEPLAPISSEFLQYQRLFGVNKLAKLYKIVYQPTGTHCLEQFTCYPIFFHGTGHCGCLLKRGTSTESTKINASDWCGVTDCATQGILNHGHLRTYSGGGHFFSPNWSTAQGYALRKSGQQTYLPIFLVKARYGSSPYPDICSVPNDTMLSFY</sequence>
<gene>
    <name evidence="1" type="ORF">BG015_012057</name>
</gene>
<proteinExistence type="predicted"/>
<organism evidence="1 2">
    <name type="scientific">Linnemannia schmuckeri</name>
    <dbReference type="NCBI Taxonomy" id="64567"/>
    <lineage>
        <taxon>Eukaryota</taxon>
        <taxon>Fungi</taxon>
        <taxon>Fungi incertae sedis</taxon>
        <taxon>Mucoromycota</taxon>
        <taxon>Mortierellomycotina</taxon>
        <taxon>Mortierellomycetes</taxon>
        <taxon>Mortierellales</taxon>
        <taxon>Mortierellaceae</taxon>
        <taxon>Linnemannia</taxon>
    </lineage>
</organism>
<protein>
    <submittedName>
        <fullName evidence="1">Uncharacterized protein</fullName>
    </submittedName>
</protein>
<dbReference type="OrthoDB" id="2406351at2759"/>
<evidence type="ECO:0000313" key="1">
    <source>
        <dbReference type="EMBL" id="KAF9144942.1"/>
    </source>
</evidence>
<dbReference type="EMBL" id="JAAAUQ010000982">
    <property type="protein sequence ID" value="KAF9144942.1"/>
    <property type="molecule type" value="Genomic_DNA"/>
</dbReference>
<dbReference type="Proteomes" id="UP000748756">
    <property type="component" value="Unassembled WGS sequence"/>
</dbReference>